<keyword evidence="1" id="KW-0812">Transmembrane</keyword>
<feature type="transmembrane region" description="Helical" evidence="1">
    <location>
        <begin position="86"/>
        <end position="104"/>
    </location>
</feature>
<reference evidence="2" key="1">
    <citation type="journal article" date="2020" name="bioRxiv">
        <title>A rank-normalized archaeal taxonomy based on genome phylogeny resolves widespread incomplete and uneven classifications.</title>
        <authorList>
            <person name="Rinke C."/>
            <person name="Chuvochina M."/>
            <person name="Mussig A.J."/>
            <person name="Chaumeil P.-A."/>
            <person name="Waite D.W."/>
            <person name="Whitman W.B."/>
            <person name="Parks D.H."/>
            <person name="Hugenholtz P."/>
        </authorList>
    </citation>
    <scope>NUCLEOTIDE SEQUENCE</scope>
    <source>
        <strain evidence="2">UBA8839</strain>
    </source>
</reference>
<protein>
    <submittedName>
        <fullName evidence="2">DUF996 domain-containing protein</fullName>
    </submittedName>
</protein>
<accession>A0A832WJE4</accession>
<dbReference type="OMA" id="RTWWELP"/>
<feature type="transmembrane region" description="Helical" evidence="1">
    <location>
        <begin position="134"/>
        <end position="165"/>
    </location>
</feature>
<dbReference type="InterPro" id="IPR010397">
    <property type="entry name" value="DUF996"/>
</dbReference>
<organism evidence="2 3">
    <name type="scientific">Pyrobaculum aerophilum</name>
    <dbReference type="NCBI Taxonomy" id="13773"/>
    <lineage>
        <taxon>Archaea</taxon>
        <taxon>Thermoproteota</taxon>
        <taxon>Thermoprotei</taxon>
        <taxon>Thermoproteales</taxon>
        <taxon>Thermoproteaceae</taxon>
        <taxon>Pyrobaculum</taxon>
    </lineage>
</organism>
<feature type="transmembrane region" description="Helical" evidence="1">
    <location>
        <begin position="53"/>
        <end position="74"/>
    </location>
</feature>
<dbReference type="Proteomes" id="UP000651120">
    <property type="component" value="Unassembled WGS sequence"/>
</dbReference>
<keyword evidence="1" id="KW-0472">Membrane</keyword>
<dbReference type="Pfam" id="PF06195">
    <property type="entry name" value="DUF996"/>
    <property type="match status" value="1"/>
</dbReference>
<dbReference type="AlphaFoldDB" id="A0A832WJE4"/>
<evidence type="ECO:0000313" key="3">
    <source>
        <dbReference type="Proteomes" id="UP000651120"/>
    </source>
</evidence>
<evidence type="ECO:0000256" key="1">
    <source>
        <dbReference type="SAM" id="Phobius"/>
    </source>
</evidence>
<feature type="transmembrane region" description="Helical" evidence="1">
    <location>
        <begin position="12"/>
        <end position="38"/>
    </location>
</feature>
<gene>
    <name evidence="2" type="ORF">HA333_07495</name>
</gene>
<comment type="caution">
    <text evidence="2">The sequence shown here is derived from an EMBL/GenBank/DDBJ whole genome shotgun (WGS) entry which is preliminary data.</text>
</comment>
<dbReference type="GeneID" id="1463581"/>
<sequence length="168" mass="17709">MDVDAAKVLGGLGAFLAAIGFFAGWPASVVGVVLLYVALAELRIGVGEDRSKWLVYAIAALVAFGIAQAILGFSLERLRTWWELPARGLALAVGLAAWVAGWVLQVASAYRLRPILAALQSRIGESLFSIANTLYWWGSALAVVAIGLIIVAVAYILMGVGLIVAKTQ</sequence>
<keyword evidence="1" id="KW-1133">Transmembrane helix</keyword>
<dbReference type="PIRSF" id="PIRSF019678">
    <property type="entry name" value="UCP019678"/>
    <property type="match status" value="1"/>
</dbReference>
<dbReference type="RefSeq" id="WP_011008888.1">
    <property type="nucleotide sequence ID" value="NZ_DAIOPL010000007.1"/>
</dbReference>
<dbReference type="EMBL" id="DUJP01000028">
    <property type="protein sequence ID" value="HII47277.1"/>
    <property type="molecule type" value="Genomic_DNA"/>
</dbReference>
<evidence type="ECO:0000313" key="2">
    <source>
        <dbReference type="EMBL" id="HII47277.1"/>
    </source>
</evidence>
<proteinExistence type="predicted"/>
<name>A0A832WJE4_9CREN</name>